<evidence type="ECO:0000256" key="3">
    <source>
        <dbReference type="PROSITE-ProRule" id="PRU01106"/>
    </source>
</evidence>
<comment type="similarity">
    <text evidence="1">Belongs to the acyl coenzyme A hydrolase family.</text>
</comment>
<dbReference type="EMBL" id="CP028137">
    <property type="protein sequence ID" value="AZZ50943.1"/>
    <property type="molecule type" value="Genomic_DNA"/>
</dbReference>
<dbReference type="InterPro" id="IPR033120">
    <property type="entry name" value="HOTDOG_ACOT"/>
</dbReference>
<dbReference type="AlphaFoldDB" id="A0A3T0SX66"/>
<dbReference type="SUPFAM" id="SSF54637">
    <property type="entry name" value="Thioesterase/thiol ester dehydrase-isomerase"/>
    <property type="match status" value="2"/>
</dbReference>
<dbReference type="Proteomes" id="UP000285317">
    <property type="component" value="Chromosome"/>
</dbReference>
<dbReference type="CDD" id="cd03442">
    <property type="entry name" value="BFIT_BACH"/>
    <property type="match status" value="2"/>
</dbReference>
<sequence>MDDRITLRFLAAPQDATADGRSAQAGRVLEWIDKAGYACAVGWSGGYCVTAYVGNVHFTRPIAVGNLIEATAQVIHTGRTSMHVLVRVAQADPRTGRYEAATHCLLIFVAVDEEKRPRPVPEWTPRTIEDLALAEGAAARIDGRRALHEVMRAQEYTEAGTGPRIVFRFLAAPGDVNWGGNAHGGIVMRWIDEAANAVAQGWSGRDAVAVYSGGIHFYRPVRIGHLVEVEARLIHTGPRSMHLAIHVRSGDPRTGELELTTQCMSVFVVRGDDGAAEAVPALEPRSDEDRRLDEHARELIRLRAELPALPVGIAATLA</sequence>
<dbReference type="InterPro" id="IPR040170">
    <property type="entry name" value="Cytosol_ACT"/>
</dbReference>
<dbReference type="Gene3D" id="3.10.129.10">
    <property type="entry name" value="Hotdog Thioesterase"/>
    <property type="match status" value="2"/>
</dbReference>
<keyword evidence="2 3" id="KW-0378">Hydrolase</keyword>
<feature type="domain" description="HotDog ACOT-type" evidence="4">
    <location>
        <begin position="1"/>
        <end position="114"/>
    </location>
</feature>
<reference evidence="5 6" key="1">
    <citation type="submission" date="2018-03" db="EMBL/GenBank/DDBJ databases">
        <title>Bacteriophage NCPPB3778 and a type I-E CRISPR drive the evolution of the US Biological Select Agent, Rathayibacter toxicus.</title>
        <authorList>
            <person name="Davis E.W.II."/>
            <person name="Tabima J.F."/>
            <person name="Weisberg A.J."/>
            <person name="Dantas Lopes L."/>
            <person name="Wiseman M.S."/>
            <person name="Wiseman M.S."/>
            <person name="Pupko T."/>
            <person name="Belcher M.S."/>
            <person name="Sechler A.J."/>
            <person name="Tancos M.A."/>
            <person name="Schroeder B.K."/>
            <person name="Murray T.D."/>
            <person name="Luster D.G."/>
            <person name="Schneider W.L."/>
            <person name="Rogers E."/>
            <person name="Andreote F.D."/>
            <person name="Grunwald N.J."/>
            <person name="Putnam M.L."/>
            <person name="Chang J.H."/>
        </authorList>
    </citation>
    <scope>NUCLEOTIDE SEQUENCE [LARGE SCALE GENOMIC DNA]</scope>
    <source>
        <strain evidence="5 6">DSM 15932</strain>
    </source>
</reference>
<evidence type="ECO:0000313" key="6">
    <source>
        <dbReference type="Proteomes" id="UP000285317"/>
    </source>
</evidence>
<dbReference type="GO" id="GO:0052816">
    <property type="term" value="F:long-chain fatty acyl-CoA hydrolase activity"/>
    <property type="evidence" value="ECO:0007669"/>
    <property type="project" value="TreeGrafter"/>
</dbReference>
<dbReference type="PROSITE" id="PS51770">
    <property type="entry name" value="HOTDOG_ACOT"/>
    <property type="match status" value="2"/>
</dbReference>
<protein>
    <submittedName>
        <fullName evidence="5">Acyl-CoA thioesterase</fullName>
    </submittedName>
</protein>
<evidence type="ECO:0000259" key="4">
    <source>
        <dbReference type="PROSITE" id="PS51770"/>
    </source>
</evidence>
<organism evidence="5 6">
    <name type="scientific">Rathayibacter festucae DSM 15932</name>
    <dbReference type="NCBI Taxonomy" id="1328866"/>
    <lineage>
        <taxon>Bacteria</taxon>
        <taxon>Bacillati</taxon>
        <taxon>Actinomycetota</taxon>
        <taxon>Actinomycetes</taxon>
        <taxon>Micrococcales</taxon>
        <taxon>Microbacteriaceae</taxon>
        <taxon>Rathayibacter</taxon>
    </lineage>
</organism>
<dbReference type="InterPro" id="IPR029069">
    <property type="entry name" value="HotDog_dom_sf"/>
</dbReference>
<name>A0A3T0SX66_9MICO</name>
<dbReference type="RefSeq" id="WP_127886038.1">
    <property type="nucleotide sequence ID" value="NZ_CP028137.1"/>
</dbReference>
<accession>A0A3T0SX66</accession>
<evidence type="ECO:0000256" key="1">
    <source>
        <dbReference type="ARBA" id="ARBA00010458"/>
    </source>
</evidence>
<dbReference type="PANTHER" id="PTHR11049">
    <property type="entry name" value="ACYL COENZYME A THIOESTER HYDROLASE"/>
    <property type="match status" value="1"/>
</dbReference>
<gene>
    <name evidence="5" type="ORF">C1I64_02010</name>
</gene>
<evidence type="ECO:0000256" key="2">
    <source>
        <dbReference type="ARBA" id="ARBA00022801"/>
    </source>
</evidence>
<dbReference type="Pfam" id="PF03061">
    <property type="entry name" value="4HBT"/>
    <property type="match status" value="2"/>
</dbReference>
<dbReference type="InterPro" id="IPR006683">
    <property type="entry name" value="Thioestr_dom"/>
</dbReference>
<proteinExistence type="inferred from homology"/>
<dbReference type="GO" id="GO:0005829">
    <property type="term" value="C:cytosol"/>
    <property type="evidence" value="ECO:0007669"/>
    <property type="project" value="TreeGrafter"/>
</dbReference>
<evidence type="ECO:0000313" key="5">
    <source>
        <dbReference type="EMBL" id="AZZ50943.1"/>
    </source>
</evidence>
<dbReference type="GO" id="GO:0006637">
    <property type="term" value="P:acyl-CoA metabolic process"/>
    <property type="evidence" value="ECO:0007669"/>
    <property type="project" value="TreeGrafter"/>
</dbReference>
<feature type="domain" description="HotDog ACOT-type" evidence="4">
    <location>
        <begin position="161"/>
        <end position="273"/>
    </location>
</feature>
<dbReference type="PANTHER" id="PTHR11049:SF16">
    <property type="entry name" value="PROTEIN VDLD"/>
    <property type="match status" value="1"/>
</dbReference>
<dbReference type="KEGG" id="rfs:C1I64_02010"/>